<dbReference type="PROSITE" id="PS51918">
    <property type="entry name" value="RADICAL_SAM"/>
    <property type="match status" value="1"/>
</dbReference>
<dbReference type="InterPro" id="IPR020612">
    <property type="entry name" value="Methylthiotransferase_CS"/>
</dbReference>
<dbReference type="SFLD" id="SFLDG01061">
    <property type="entry name" value="methylthiotransferase"/>
    <property type="match status" value="1"/>
</dbReference>
<dbReference type="GO" id="GO:0035598">
    <property type="term" value="F:tRNA (N(6)-L-threonylcarbamoyladenosine(37)-C(2))-methylthiotransferase activity"/>
    <property type="evidence" value="ECO:0007669"/>
    <property type="project" value="UniProtKB-EC"/>
</dbReference>
<dbReference type="SUPFAM" id="SSF102114">
    <property type="entry name" value="Radical SAM enzymes"/>
    <property type="match status" value="1"/>
</dbReference>
<dbReference type="GO" id="GO:0051539">
    <property type="term" value="F:4 iron, 4 sulfur cluster binding"/>
    <property type="evidence" value="ECO:0007669"/>
    <property type="project" value="UniProtKB-KW"/>
</dbReference>
<dbReference type="InterPro" id="IPR006467">
    <property type="entry name" value="MiaB-like_bact"/>
</dbReference>
<dbReference type="Gene3D" id="3.40.50.12160">
    <property type="entry name" value="Methylthiotransferase, N-terminal domain"/>
    <property type="match status" value="1"/>
</dbReference>
<evidence type="ECO:0000256" key="9">
    <source>
        <dbReference type="ARBA" id="ARBA00022723"/>
    </source>
</evidence>
<gene>
    <name evidence="18" type="primary">mtaB</name>
    <name evidence="18" type="ORF">ENN04_01500</name>
</gene>
<evidence type="ECO:0000256" key="2">
    <source>
        <dbReference type="ARBA" id="ARBA00002399"/>
    </source>
</evidence>
<dbReference type="InterPro" id="IPR038135">
    <property type="entry name" value="Methylthiotransferase_N_sf"/>
</dbReference>
<keyword evidence="7" id="KW-0949">S-adenosyl-L-methionine</keyword>
<evidence type="ECO:0000256" key="15">
    <source>
        <dbReference type="ARBA" id="ARBA00069898"/>
    </source>
</evidence>
<proteinExistence type="inferred from homology"/>
<dbReference type="EC" id="2.8.4.5" evidence="3"/>
<evidence type="ECO:0000256" key="4">
    <source>
        <dbReference type="ARBA" id="ARBA00022485"/>
    </source>
</evidence>
<evidence type="ECO:0000256" key="14">
    <source>
        <dbReference type="ARBA" id="ARBA00061574"/>
    </source>
</evidence>
<keyword evidence="11" id="KW-0411">Iron-sulfur</keyword>
<protein>
    <recommendedName>
        <fullName evidence="15">Threonylcarbamoyladenosine tRNA methylthiotransferase MtaB</fullName>
        <ecNumber evidence="3">2.8.4.5</ecNumber>
    </recommendedName>
    <alternativeName>
        <fullName evidence="12">tRNA-t(6)A37 methylthiotransferase</fullName>
    </alternativeName>
</protein>
<evidence type="ECO:0000313" key="18">
    <source>
        <dbReference type="EMBL" id="HHO73297.1"/>
    </source>
</evidence>
<evidence type="ECO:0000256" key="10">
    <source>
        <dbReference type="ARBA" id="ARBA00023004"/>
    </source>
</evidence>
<dbReference type="InterPro" id="IPR013848">
    <property type="entry name" value="Methylthiotransferase_N"/>
</dbReference>
<dbReference type="AlphaFoldDB" id="A0A7C5X229"/>
<keyword evidence="5" id="KW-0963">Cytoplasm</keyword>
<dbReference type="SMART" id="SM00729">
    <property type="entry name" value="Elp3"/>
    <property type="match status" value="1"/>
</dbReference>
<evidence type="ECO:0000256" key="7">
    <source>
        <dbReference type="ARBA" id="ARBA00022691"/>
    </source>
</evidence>
<dbReference type="PANTHER" id="PTHR11918">
    <property type="entry name" value="RADICAL SAM PROTEINS"/>
    <property type="match status" value="1"/>
</dbReference>
<dbReference type="NCBIfam" id="TIGR01579">
    <property type="entry name" value="MiaB-like-C"/>
    <property type="match status" value="1"/>
</dbReference>
<organism evidence="18">
    <name type="scientific">Thermocrinis ruber</name>
    <dbReference type="NCBI Taxonomy" id="75906"/>
    <lineage>
        <taxon>Bacteria</taxon>
        <taxon>Pseudomonadati</taxon>
        <taxon>Aquificota</taxon>
        <taxon>Aquificia</taxon>
        <taxon>Aquificales</taxon>
        <taxon>Aquificaceae</taxon>
        <taxon>Thermocrinis</taxon>
    </lineage>
</organism>
<dbReference type="NCBIfam" id="TIGR00089">
    <property type="entry name" value="MiaB/RimO family radical SAM methylthiotransferase"/>
    <property type="match status" value="1"/>
</dbReference>
<name>A0A7C5X229_9AQUI</name>
<dbReference type="PROSITE" id="PS51449">
    <property type="entry name" value="MTTASE_N"/>
    <property type="match status" value="1"/>
</dbReference>
<keyword evidence="8" id="KW-0819">tRNA processing</keyword>
<dbReference type="FunFam" id="3.80.30.20:FF:000001">
    <property type="entry name" value="tRNA-2-methylthio-N(6)-dimethylallyladenosine synthase 2"/>
    <property type="match status" value="1"/>
</dbReference>
<dbReference type="SFLD" id="SFLDG01082">
    <property type="entry name" value="B12-binding_domain_containing"/>
    <property type="match status" value="1"/>
</dbReference>
<comment type="catalytic activity">
    <reaction evidence="13">
        <text>N(6)-L-threonylcarbamoyladenosine(37) in tRNA + (sulfur carrier)-SH + AH2 + 2 S-adenosyl-L-methionine = 2-methylsulfanyl-N(6)-L-threonylcarbamoyladenosine(37) in tRNA + (sulfur carrier)-H + 5'-deoxyadenosine + L-methionine + A + S-adenosyl-L-homocysteine + 2 H(+)</text>
        <dbReference type="Rhea" id="RHEA:37075"/>
        <dbReference type="Rhea" id="RHEA-COMP:10163"/>
        <dbReference type="Rhea" id="RHEA-COMP:11092"/>
        <dbReference type="Rhea" id="RHEA-COMP:14737"/>
        <dbReference type="Rhea" id="RHEA-COMP:14739"/>
        <dbReference type="ChEBI" id="CHEBI:13193"/>
        <dbReference type="ChEBI" id="CHEBI:15378"/>
        <dbReference type="ChEBI" id="CHEBI:17319"/>
        <dbReference type="ChEBI" id="CHEBI:17499"/>
        <dbReference type="ChEBI" id="CHEBI:29917"/>
        <dbReference type="ChEBI" id="CHEBI:57844"/>
        <dbReference type="ChEBI" id="CHEBI:57856"/>
        <dbReference type="ChEBI" id="CHEBI:59789"/>
        <dbReference type="ChEBI" id="CHEBI:64428"/>
        <dbReference type="ChEBI" id="CHEBI:74418"/>
        <dbReference type="ChEBI" id="CHEBI:74420"/>
        <dbReference type="EC" id="2.8.4.5"/>
    </reaction>
</comment>
<keyword evidence="6 18" id="KW-0808">Transferase</keyword>
<evidence type="ECO:0000256" key="3">
    <source>
        <dbReference type="ARBA" id="ARBA00013273"/>
    </source>
</evidence>
<accession>A0A7C5X229</accession>
<evidence type="ECO:0000259" key="17">
    <source>
        <dbReference type="PROSITE" id="PS51918"/>
    </source>
</evidence>
<dbReference type="FunFam" id="3.40.50.12160:FF:000004">
    <property type="entry name" value="Threonylcarbamoyladenosine tRNA methylthiotransferase MtaB"/>
    <property type="match status" value="1"/>
</dbReference>
<comment type="function">
    <text evidence="2">Catalyzes the methylthiolation of N6-threonylcarbamoyladenosine (t(6)A), leading to the formation of 2-methylthio-N6-threonylcarbamoyladenosine (ms(2)t(6)A) at position 37 in tRNAs that read codons beginning with adenine.</text>
</comment>
<feature type="domain" description="MTTase N-terminal" evidence="16">
    <location>
        <begin position="1"/>
        <end position="111"/>
    </location>
</feature>
<dbReference type="InterPro" id="IPR005839">
    <property type="entry name" value="Methylthiotransferase"/>
</dbReference>
<feature type="domain" description="Radical SAM core" evidence="17">
    <location>
        <begin position="136"/>
        <end position="364"/>
    </location>
</feature>
<sequence length="408" mass="47325">MKFSVINLGCRSNYFDGELLAQKLTEKGYTRVQEHADVYIINTCTVTSEADRSSRQFIYRAKRENPKAIVVATGCYAQTNPQALARLKEVDLVIGNSHKDRLVEILEDYLQGRGERVFVDNIFKDSQVKNFDLVVFFERVRPFLKVQEGCNNFCTFCVIPYARGKLRSVPMEKVLEQVKSLAERGFKEIVLTGTQLTQYGWDLNTNLYQLLLELLRIKDIELFRLSSLYPSEIDQKLLDLITQEERIAPHFHLSLQSGSNRILRLMERDYTVEDYVKLVETIVQRRPISAIGTDIIVGFPTETEEDFEETYKLVQNLPFAYLHVFSYSDRPHTKASKMFPKVEERIKKERVRLLKALDQEKREEFKGSMKGKTLRAIILEEGRALTENYIYLEDEDFKDVGAIVSVVL</sequence>
<evidence type="ECO:0000256" key="1">
    <source>
        <dbReference type="ARBA" id="ARBA00001966"/>
    </source>
</evidence>
<dbReference type="InterPro" id="IPR006638">
    <property type="entry name" value="Elp3/MiaA/NifB-like_rSAM"/>
</dbReference>
<evidence type="ECO:0000256" key="8">
    <source>
        <dbReference type="ARBA" id="ARBA00022694"/>
    </source>
</evidence>
<comment type="caution">
    <text evidence="18">The sequence shown here is derived from an EMBL/GenBank/DDBJ whole genome shotgun (WGS) entry which is preliminary data.</text>
</comment>
<dbReference type="Pfam" id="PF04055">
    <property type="entry name" value="Radical_SAM"/>
    <property type="match status" value="1"/>
</dbReference>
<evidence type="ECO:0000256" key="11">
    <source>
        <dbReference type="ARBA" id="ARBA00023014"/>
    </source>
</evidence>
<dbReference type="Gene3D" id="3.80.30.20">
    <property type="entry name" value="tm_1862 like domain"/>
    <property type="match status" value="1"/>
</dbReference>
<reference evidence="18" key="1">
    <citation type="journal article" date="2020" name="mSystems">
        <title>Genome- and Community-Level Interaction Insights into Carbon Utilization and Element Cycling Functions of Hydrothermarchaeota in Hydrothermal Sediment.</title>
        <authorList>
            <person name="Zhou Z."/>
            <person name="Liu Y."/>
            <person name="Xu W."/>
            <person name="Pan J."/>
            <person name="Luo Z.H."/>
            <person name="Li M."/>
        </authorList>
    </citation>
    <scope>NUCLEOTIDE SEQUENCE [LARGE SCALE GENOMIC DNA]</scope>
    <source>
        <strain evidence="18">SpSt-114</strain>
    </source>
</reference>
<dbReference type="SFLD" id="SFLDS00029">
    <property type="entry name" value="Radical_SAM"/>
    <property type="match status" value="1"/>
</dbReference>
<dbReference type="GO" id="GO:0046872">
    <property type="term" value="F:metal ion binding"/>
    <property type="evidence" value="ECO:0007669"/>
    <property type="project" value="UniProtKB-KW"/>
</dbReference>
<comment type="similarity">
    <text evidence="14">Belongs to the methylthiotransferase family. MtaB subfamily.</text>
</comment>
<keyword evidence="4" id="KW-0004">4Fe-4S</keyword>
<dbReference type="Pfam" id="PF00919">
    <property type="entry name" value="UPF0004"/>
    <property type="match status" value="1"/>
</dbReference>
<dbReference type="PANTHER" id="PTHR11918:SF45">
    <property type="entry name" value="THREONYLCARBAMOYLADENOSINE TRNA METHYLTHIOTRANSFERASE"/>
    <property type="match status" value="1"/>
</dbReference>
<comment type="cofactor">
    <cofactor evidence="1">
        <name>[4Fe-4S] cluster</name>
        <dbReference type="ChEBI" id="CHEBI:49883"/>
    </cofactor>
</comment>
<keyword evidence="10" id="KW-0408">Iron</keyword>
<evidence type="ECO:0000259" key="16">
    <source>
        <dbReference type="PROSITE" id="PS51449"/>
    </source>
</evidence>
<evidence type="ECO:0000256" key="6">
    <source>
        <dbReference type="ARBA" id="ARBA00022679"/>
    </source>
</evidence>
<dbReference type="EMBL" id="DSAC01000019">
    <property type="protein sequence ID" value="HHO73297.1"/>
    <property type="molecule type" value="Genomic_DNA"/>
</dbReference>
<dbReference type="InterPro" id="IPR058240">
    <property type="entry name" value="rSAM_sf"/>
</dbReference>
<dbReference type="InterPro" id="IPR007197">
    <property type="entry name" value="rSAM"/>
</dbReference>
<dbReference type="PROSITE" id="PS01278">
    <property type="entry name" value="MTTASE_RADICAL"/>
    <property type="match status" value="1"/>
</dbReference>
<keyword evidence="9" id="KW-0479">Metal-binding</keyword>
<dbReference type="InterPro" id="IPR023404">
    <property type="entry name" value="rSAM_horseshoe"/>
</dbReference>
<evidence type="ECO:0000256" key="12">
    <source>
        <dbReference type="ARBA" id="ARBA00031213"/>
    </source>
</evidence>
<evidence type="ECO:0000256" key="5">
    <source>
        <dbReference type="ARBA" id="ARBA00022490"/>
    </source>
</evidence>
<evidence type="ECO:0000256" key="13">
    <source>
        <dbReference type="ARBA" id="ARBA00051661"/>
    </source>
</evidence>